<reference evidence="2 3" key="1">
    <citation type="submission" date="2018-11" db="EMBL/GenBank/DDBJ databases">
        <title>Sequencing the genomes of 1000 actinobacteria strains.</title>
        <authorList>
            <person name="Klenk H.-P."/>
        </authorList>
    </citation>
    <scope>NUCLEOTIDE SEQUENCE [LARGE SCALE GENOMIC DNA]</scope>
    <source>
        <strain evidence="2 3">DSM 10546</strain>
    </source>
</reference>
<gene>
    <name evidence="2" type="ORF">EDD41_0763</name>
</gene>
<protein>
    <submittedName>
        <fullName evidence="2">Uncharacterized protein</fullName>
    </submittedName>
</protein>
<organism evidence="2 3">
    <name type="scientific">Luteococcus japonicus</name>
    <dbReference type="NCBI Taxonomy" id="33984"/>
    <lineage>
        <taxon>Bacteria</taxon>
        <taxon>Bacillati</taxon>
        <taxon>Actinomycetota</taxon>
        <taxon>Actinomycetes</taxon>
        <taxon>Propionibacteriales</taxon>
        <taxon>Propionibacteriaceae</taxon>
        <taxon>Luteococcus</taxon>
    </lineage>
</organism>
<dbReference type="RefSeq" id="WP_094763820.1">
    <property type="nucleotide sequence ID" value="NZ_RKHG01000001.1"/>
</dbReference>
<proteinExistence type="predicted"/>
<evidence type="ECO:0000256" key="1">
    <source>
        <dbReference type="SAM" id="MobiDB-lite"/>
    </source>
</evidence>
<dbReference type="AlphaFoldDB" id="A0A3N1ZTW3"/>
<sequence length="227" mass="24594">MDPRLEVLTRPRDGASATVEEEHGATTVTLSWADGAELQAVQYRENDVIHAYLHGCGMGHHWASAAHVEIFLETLASHPTRRWRSRFSTRVGFADHEWWLGSRFVLQGRLPDASFPALPGGGSAATWFALFDDGWLVAHSTAGAAIATVGAPEEHGSEAQVFSSDGRILRLHEGYDGYDGILGVDCLPLGGVTELLRSAKNPTPTGLDDAALMAWHIENSRSAVRTI</sequence>
<evidence type="ECO:0000313" key="2">
    <source>
        <dbReference type="EMBL" id="ROR53602.1"/>
    </source>
</evidence>
<feature type="region of interest" description="Disordered" evidence="1">
    <location>
        <begin position="1"/>
        <end position="21"/>
    </location>
</feature>
<dbReference type="Proteomes" id="UP000275749">
    <property type="component" value="Unassembled WGS sequence"/>
</dbReference>
<feature type="compositionally biased region" description="Basic and acidic residues" evidence="1">
    <location>
        <begin position="1"/>
        <end position="13"/>
    </location>
</feature>
<dbReference type="EMBL" id="RKHG01000001">
    <property type="protein sequence ID" value="ROR53602.1"/>
    <property type="molecule type" value="Genomic_DNA"/>
</dbReference>
<accession>A0A3N1ZTW3</accession>
<comment type="caution">
    <text evidence="2">The sequence shown here is derived from an EMBL/GenBank/DDBJ whole genome shotgun (WGS) entry which is preliminary data.</text>
</comment>
<name>A0A3N1ZTW3_9ACTN</name>
<evidence type="ECO:0000313" key="3">
    <source>
        <dbReference type="Proteomes" id="UP000275749"/>
    </source>
</evidence>